<name>A0A9W4XRQ8_9PLEO</name>
<evidence type="ECO:0000313" key="3">
    <source>
        <dbReference type="Proteomes" id="UP001152607"/>
    </source>
</evidence>
<feature type="transmembrane region" description="Helical" evidence="1">
    <location>
        <begin position="366"/>
        <end position="388"/>
    </location>
</feature>
<accession>A0A9W4XRQ8</accession>
<organism evidence="2 3">
    <name type="scientific">Periconia digitata</name>
    <dbReference type="NCBI Taxonomy" id="1303443"/>
    <lineage>
        <taxon>Eukaryota</taxon>
        <taxon>Fungi</taxon>
        <taxon>Dikarya</taxon>
        <taxon>Ascomycota</taxon>
        <taxon>Pezizomycotina</taxon>
        <taxon>Dothideomycetes</taxon>
        <taxon>Pleosporomycetidae</taxon>
        <taxon>Pleosporales</taxon>
        <taxon>Massarineae</taxon>
        <taxon>Periconiaceae</taxon>
        <taxon>Periconia</taxon>
    </lineage>
</organism>
<evidence type="ECO:0000256" key="1">
    <source>
        <dbReference type="SAM" id="Phobius"/>
    </source>
</evidence>
<protein>
    <submittedName>
        <fullName evidence="2">Uncharacterized protein</fullName>
    </submittedName>
</protein>
<keyword evidence="3" id="KW-1185">Reference proteome</keyword>
<keyword evidence="1" id="KW-0472">Membrane</keyword>
<comment type="caution">
    <text evidence="2">The sequence shown here is derived from an EMBL/GenBank/DDBJ whole genome shotgun (WGS) entry which is preliminary data.</text>
</comment>
<keyword evidence="1" id="KW-0812">Transmembrane</keyword>
<evidence type="ECO:0000313" key="2">
    <source>
        <dbReference type="EMBL" id="CAI6335106.1"/>
    </source>
</evidence>
<proteinExistence type="predicted"/>
<sequence length="427" mass="48473">MSVAEYSRWRGLYFAAKSQIQYFDSRDAYTTNESHDDYSLESKLKSSSRSISQDGTDIPKTENAATFTLMTAVGDPSEPDTPLRLSSSMLLSLIECKLVHPDIEAVYRTVRPHCSYYVEYDEDQTTPESLYILVRVLTRTDSIHCSLKITLETLSTTCLLSSSTSTITDALRAQCIQSLDLIQQSPLHLLRFILDHARDDLEAWLLHQWHRIELLEDSTWMTPGHPFPRNGDRRQQVVDSLARGLTTLLRELHAVNRESRIALTVVWAAVGLCEDLGRMVEEVESLRSSAGLEAMKPGHRAFLDGRVKFVDAVLRGMAEKNRQLLDRMGAQINLVYSFIAQKGNEQNYQIARLTANDSRTMKTITVLTLTFLPGTMLASLWDAGIFSMEQGTSWRVYVGATMALTLIVYAIWALYEWVSRKRDARRF</sequence>
<feature type="transmembrane region" description="Helical" evidence="1">
    <location>
        <begin position="394"/>
        <end position="415"/>
    </location>
</feature>
<dbReference type="Gene3D" id="1.20.58.340">
    <property type="entry name" value="Magnesium transport protein CorA, transmembrane region"/>
    <property type="match status" value="1"/>
</dbReference>
<keyword evidence="1" id="KW-1133">Transmembrane helix</keyword>
<dbReference type="AlphaFoldDB" id="A0A9W4XRQ8"/>
<gene>
    <name evidence="2" type="ORF">PDIGIT_LOCUS8183</name>
</gene>
<dbReference type="OrthoDB" id="3793262at2759"/>
<reference evidence="2" key="1">
    <citation type="submission" date="2023-01" db="EMBL/GenBank/DDBJ databases">
        <authorList>
            <person name="Van Ghelder C."/>
            <person name="Rancurel C."/>
        </authorList>
    </citation>
    <scope>NUCLEOTIDE SEQUENCE</scope>
    <source>
        <strain evidence="2">CNCM I-4278</strain>
    </source>
</reference>
<dbReference type="Proteomes" id="UP001152607">
    <property type="component" value="Unassembled WGS sequence"/>
</dbReference>
<dbReference type="EMBL" id="CAOQHR010000005">
    <property type="protein sequence ID" value="CAI6335106.1"/>
    <property type="molecule type" value="Genomic_DNA"/>
</dbReference>